<comment type="caution">
    <text evidence="10">The sequence shown here is derived from an EMBL/GenBank/DDBJ whole genome shotgun (WGS) entry which is preliminary data.</text>
</comment>
<dbReference type="PRINTS" id="PR01586">
    <property type="entry name" value="TWIKCHANNEL"/>
</dbReference>
<evidence type="ECO:0000256" key="5">
    <source>
        <dbReference type="ARBA" id="ARBA00022989"/>
    </source>
</evidence>
<organism evidence="10 11">
    <name type="scientific">Larimichthys crocea</name>
    <name type="common">Large yellow croaker</name>
    <name type="synonym">Pseudosciaena crocea</name>
    <dbReference type="NCBI Taxonomy" id="215358"/>
    <lineage>
        <taxon>Eukaryota</taxon>
        <taxon>Metazoa</taxon>
        <taxon>Chordata</taxon>
        <taxon>Craniata</taxon>
        <taxon>Vertebrata</taxon>
        <taxon>Euteleostomi</taxon>
        <taxon>Actinopterygii</taxon>
        <taxon>Neopterygii</taxon>
        <taxon>Teleostei</taxon>
        <taxon>Neoteleostei</taxon>
        <taxon>Acanthomorphata</taxon>
        <taxon>Eupercaria</taxon>
        <taxon>Sciaenidae</taxon>
        <taxon>Larimichthys</taxon>
    </lineage>
</organism>
<dbReference type="SUPFAM" id="SSF81324">
    <property type="entry name" value="Voltage-gated potassium channels"/>
    <property type="match status" value="2"/>
</dbReference>
<dbReference type="GO" id="GO:0005886">
    <property type="term" value="C:plasma membrane"/>
    <property type="evidence" value="ECO:0007669"/>
    <property type="project" value="TreeGrafter"/>
</dbReference>
<keyword evidence="3" id="KW-0812">Transmembrane</keyword>
<dbReference type="InterPro" id="IPR001779">
    <property type="entry name" value="2pore_dom_K_chnl_TWIK1"/>
</dbReference>
<feature type="domain" description="Potassium channel" evidence="9">
    <location>
        <begin position="92"/>
        <end position="150"/>
    </location>
</feature>
<keyword evidence="8 10" id="KW-0407">Ion channel</keyword>
<evidence type="ECO:0000256" key="4">
    <source>
        <dbReference type="ARBA" id="ARBA00022958"/>
    </source>
</evidence>
<evidence type="ECO:0000256" key="3">
    <source>
        <dbReference type="ARBA" id="ARBA00022692"/>
    </source>
</evidence>
<dbReference type="PRINTS" id="PR01096">
    <property type="entry name" value="TWIK1CHANNEL"/>
</dbReference>
<dbReference type="AlphaFoldDB" id="A0A0F8CDW2"/>
<gene>
    <name evidence="10" type="ORF">D5F01_LYC22408</name>
</gene>
<protein>
    <submittedName>
        <fullName evidence="10">Potassium channel subfamily K member 6</fullName>
    </submittedName>
</protein>
<reference evidence="10 11" key="1">
    <citation type="submission" date="2019-07" db="EMBL/GenBank/DDBJ databases">
        <title>Chromosome genome assembly for large yellow croaker.</title>
        <authorList>
            <person name="Xiao S."/>
        </authorList>
    </citation>
    <scope>NUCLEOTIDE SEQUENCE [LARGE SCALE GENOMIC DNA]</scope>
    <source>
        <strain evidence="10">JMULYC20181020</strain>
        <tissue evidence="10">Muscle</tissue>
    </source>
</reference>
<dbReference type="PANTHER" id="PTHR11003">
    <property type="entry name" value="POTASSIUM CHANNEL, SUBFAMILY K"/>
    <property type="match status" value="1"/>
</dbReference>
<keyword evidence="4" id="KW-0630">Potassium</keyword>
<comment type="subcellular location">
    <subcellularLocation>
        <location evidence="1">Membrane</location>
        <topology evidence="1">Multi-pass membrane protein</topology>
    </subcellularLocation>
</comment>
<dbReference type="GO" id="GO:0015271">
    <property type="term" value="F:outward rectifier potassium channel activity"/>
    <property type="evidence" value="ECO:0007669"/>
    <property type="project" value="TreeGrafter"/>
</dbReference>
<evidence type="ECO:0000256" key="1">
    <source>
        <dbReference type="ARBA" id="ARBA00004141"/>
    </source>
</evidence>
<accession>A0A0F8CDW2</accession>
<evidence type="ECO:0000313" key="11">
    <source>
        <dbReference type="Proteomes" id="UP000424527"/>
    </source>
</evidence>
<evidence type="ECO:0000256" key="8">
    <source>
        <dbReference type="ARBA" id="ARBA00023303"/>
    </source>
</evidence>
<dbReference type="GO" id="GO:0030322">
    <property type="term" value="P:stabilization of membrane potential"/>
    <property type="evidence" value="ECO:0007669"/>
    <property type="project" value="TreeGrafter"/>
</dbReference>
<dbReference type="InterPro" id="IPR005408">
    <property type="entry name" value="2pore_dom_K_chnl_TWIK"/>
</dbReference>
<keyword evidence="6" id="KW-0406">Ion transport</keyword>
<dbReference type="Pfam" id="PF07885">
    <property type="entry name" value="Ion_trans_2"/>
    <property type="match status" value="2"/>
</dbReference>
<keyword evidence="11" id="KW-1185">Reference proteome</keyword>
<dbReference type="GO" id="GO:0022841">
    <property type="term" value="F:potassium ion leak channel activity"/>
    <property type="evidence" value="ECO:0007669"/>
    <property type="project" value="TreeGrafter"/>
</dbReference>
<name>A0A0F8CDW2_LARCR</name>
<dbReference type="Gene3D" id="1.10.287.70">
    <property type="match status" value="1"/>
</dbReference>
<dbReference type="EMBL" id="REGW02000023">
    <property type="protein sequence ID" value="KAE8278831.1"/>
    <property type="molecule type" value="Genomic_DNA"/>
</dbReference>
<sequence>MARLVSSLGSFCQLNAFGCLALCYLLLIFLGGVVFMAVEKPLEKELRAEVEELRRSFLQENPCIQESRLRELLGKALAAHSSDVAVLNADAEEKRYDFTSSLYFVIVTLTTIGSDSYTPKSDEAKLFCIFYCTVGIPLTLFLLTLLSSLLLRVITHAPVHVLHYYWGLSHTRAALVHISLLLPLVLSLLFLLPALLVCAVESDWSYLDALFFCFVILSTVGQGGNSLGRSWSPKAKETLELLTTCYLLVGLVVIITLKDTVLQVPQFCAVMRLFSGPQYSELEGIHLNELALSEDNPEDDPQYCQSICTISSTPLELQSPCSDLHSGRTLSLETY</sequence>
<evidence type="ECO:0000256" key="6">
    <source>
        <dbReference type="ARBA" id="ARBA00023065"/>
    </source>
</evidence>
<evidence type="ECO:0000259" key="9">
    <source>
        <dbReference type="Pfam" id="PF07885"/>
    </source>
</evidence>
<evidence type="ECO:0000256" key="2">
    <source>
        <dbReference type="ARBA" id="ARBA00022448"/>
    </source>
</evidence>
<keyword evidence="5" id="KW-1133">Transmembrane helix</keyword>
<dbReference type="InterPro" id="IPR013099">
    <property type="entry name" value="K_chnl_dom"/>
</dbReference>
<dbReference type="eggNOG" id="KOG1418">
    <property type="taxonomic scope" value="Eukaryota"/>
</dbReference>
<dbReference type="OrthoDB" id="297496at2759"/>
<dbReference type="PANTHER" id="PTHR11003:SF249">
    <property type="entry name" value="TWO PORE POTASSIUM CHANNEL PROTEIN SUP-9"/>
    <property type="match status" value="1"/>
</dbReference>
<keyword evidence="2" id="KW-0813">Transport</keyword>
<feature type="domain" description="Potassium channel" evidence="9">
    <location>
        <begin position="191"/>
        <end position="262"/>
    </location>
</feature>
<evidence type="ECO:0000313" key="10">
    <source>
        <dbReference type="EMBL" id="KAE8278831.1"/>
    </source>
</evidence>
<keyword evidence="7" id="KW-0472">Membrane</keyword>
<proteinExistence type="predicted"/>
<dbReference type="InterPro" id="IPR003280">
    <property type="entry name" value="2pore_dom_K_chnl"/>
</dbReference>
<dbReference type="Proteomes" id="UP000424527">
    <property type="component" value="Unassembled WGS sequence"/>
</dbReference>
<evidence type="ECO:0000256" key="7">
    <source>
        <dbReference type="ARBA" id="ARBA00023136"/>
    </source>
</evidence>